<name>A0A023G224_AMBPA</name>
<evidence type="ECO:0000313" key="2">
    <source>
        <dbReference type="EMBL" id="JAC27073.1"/>
    </source>
</evidence>
<protein>
    <submittedName>
        <fullName evidence="2">Uncharacterized protein</fullName>
    </submittedName>
</protein>
<keyword evidence="1" id="KW-1133">Transmembrane helix</keyword>
<proteinExistence type="evidence at transcript level"/>
<reference evidence="2" key="1">
    <citation type="submission" date="2014-03" db="EMBL/GenBank/DDBJ databases">
        <title>The sialotranscriptome of Amblyomma triste, Amblyomma parvum and Amblyomma cajennense ticks, uncovered by 454-based RNA-seq.</title>
        <authorList>
            <person name="Garcia G.R."/>
            <person name="Gardinassi L.G."/>
            <person name="Ribeiro J.M."/>
            <person name="Anatrielo E."/>
            <person name="Ferreira B.R."/>
            <person name="Moreira H.N."/>
            <person name="Mafra C."/>
            <person name="Olegario M.M."/>
            <person name="Szabo P.J."/>
            <person name="Miranda-Santos I.K."/>
            <person name="Maruyama S.R."/>
        </authorList>
    </citation>
    <scope>NUCLEOTIDE SEQUENCE</scope>
    <source>
        <strain evidence="2">Araguapaz</strain>
        <tissue evidence="2">Salivary glands</tissue>
    </source>
</reference>
<dbReference type="EMBL" id="GBBL01000247">
    <property type="protein sequence ID" value="JAC27073.1"/>
    <property type="molecule type" value="mRNA"/>
</dbReference>
<feature type="transmembrane region" description="Helical" evidence="1">
    <location>
        <begin position="43"/>
        <end position="60"/>
    </location>
</feature>
<keyword evidence="1" id="KW-0472">Membrane</keyword>
<keyword evidence="1" id="KW-0812">Transmembrane</keyword>
<evidence type="ECO:0000256" key="1">
    <source>
        <dbReference type="SAM" id="Phobius"/>
    </source>
</evidence>
<organism evidence="2">
    <name type="scientific">Amblyomma parvum</name>
    <name type="common">South American tick</name>
    <dbReference type="NCBI Taxonomy" id="251391"/>
    <lineage>
        <taxon>Eukaryota</taxon>
        <taxon>Metazoa</taxon>
        <taxon>Ecdysozoa</taxon>
        <taxon>Arthropoda</taxon>
        <taxon>Chelicerata</taxon>
        <taxon>Arachnida</taxon>
        <taxon>Acari</taxon>
        <taxon>Parasitiformes</taxon>
        <taxon>Ixodida</taxon>
        <taxon>Ixodoidea</taxon>
        <taxon>Ixodidae</taxon>
        <taxon>Amblyomminae</taxon>
        <taxon>Amblyomma</taxon>
    </lineage>
</organism>
<dbReference type="AlphaFoldDB" id="A0A023G224"/>
<sequence>MLLLPLYQFFVLVTLMTFVVALAHVLLLAIEQVKNFHFCFQRCPVYFSCLCSCLFHWFFLRTHLVRLAHDLDRCS</sequence>
<accession>A0A023G224</accession>
<feature type="transmembrane region" description="Helical" evidence="1">
    <location>
        <begin position="6"/>
        <end position="31"/>
    </location>
</feature>